<proteinExistence type="predicted"/>
<evidence type="ECO:0000313" key="2">
    <source>
        <dbReference type="Proteomes" id="UP000199296"/>
    </source>
</evidence>
<dbReference type="Proteomes" id="UP000199296">
    <property type="component" value="Unassembled WGS sequence"/>
</dbReference>
<dbReference type="Gene3D" id="3.40.1420.30">
    <property type="match status" value="1"/>
</dbReference>
<protein>
    <submittedName>
        <fullName evidence="1">Uncharacterized protein</fullName>
    </submittedName>
</protein>
<reference evidence="1 2" key="1">
    <citation type="submission" date="2016-10" db="EMBL/GenBank/DDBJ databases">
        <authorList>
            <person name="de Groot N.N."/>
        </authorList>
    </citation>
    <scope>NUCLEOTIDE SEQUENCE [LARGE SCALE GENOMIC DNA]</scope>
    <source>
        <strain evidence="1 2">DSM 19803</strain>
    </source>
</reference>
<organism evidence="1 2">
    <name type="scientific">Psychroflexus sediminis</name>
    <dbReference type="NCBI Taxonomy" id="470826"/>
    <lineage>
        <taxon>Bacteria</taxon>
        <taxon>Pseudomonadati</taxon>
        <taxon>Bacteroidota</taxon>
        <taxon>Flavobacteriia</taxon>
        <taxon>Flavobacteriales</taxon>
        <taxon>Flavobacteriaceae</taxon>
        <taxon>Psychroflexus</taxon>
    </lineage>
</organism>
<dbReference type="SUPFAM" id="SSF160574">
    <property type="entry name" value="BT0923-like"/>
    <property type="match status" value="1"/>
</dbReference>
<sequence length="180" mass="21338">MLCFSLAFAQEKNEVEKRIKKEDVPRQAKDWLNDAYENKRKTKWYFQTDGDEKAFEAKLKHEKHLHSVEFDMNGKVRNIEVLIDKNELDEEVRKVISNYLNTSYTKFSISKIQIQYTGEGDDLEDVIDEDEFENITISYEIEFYGKTDTEDELWEALFDAEGILIKKRIVNLKATDNLDY</sequence>
<gene>
    <name evidence="1" type="ORF">SAMN04488027_1062</name>
</gene>
<keyword evidence="2" id="KW-1185">Reference proteome</keyword>
<accession>A0A1G7WMM3</accession>
<dbReference type="AlphaFoldDB" id="A0A1G7WMM3"/>
<evidence type="ECO:0000313" key="1">
    <source>
        <dbReference type="EMBL" id="SDG73166.1"/>
    </source>
</evidence>
<name>A0A1G7WMM3_9FLAO</name>
<dbReference type="EMBL" id="FNCW01000006">
    <property type="protein sequence ID" value="SDG73166.1"/>
    <property type="molecule type" value="Genomic_DNA"/>
</dbReference>
<dbReference type="STRING" id="470826.SAMN04488027_1062"/>